<organism evidence="2 3">
    <name type="scientific">Acidovorax soli</name>
    <dbReference type="NCBI Taxonomy" id="592050"/>
    <lineage>
        <taxon>Bacteria</taxon>
        <taxon>Pseudomonadati</taxon>
        <taxon>Pseudomonadota</taxon>
        <taxon>Betaproteobacteria</taxon>
        <taxon>Burkholderiales</taxon>
        <taxon>Comamonadaceae</taxon>
        <taxon>Acidovorax</taxon>
    </lineage>
</organism>
<accession>A0A1H3WHP1</accession>
<protein>
    <submittedName>
        <fullName evidence="2">Chemoreceptor zinc-binding domain-containing protein</fullName>
    </submittedName>
</protein>
<gene>
    <name evidence="2" type="ORF">SAMN05421875_102280</name>
</gene>
<dbReference type="InterPro" id="IPR025991">
    <property type="entry name" value="Chemoreceptor_zinc-bind_dom"/>
</dbReference>
<dbReference type="AlphaFoldDB" id="A0A1H3WHP1"/>
<evidence type="ECO:0000313" key="3">
    <source>
        <dbReference type="Proteomes" id="UP000199002"/>
    </source>
</evidence>
<name>A0A1H3WHP1_9BURK</name>
<keyword evidence="2" id="KW-0675">Receptor</keyword>
<dbReference type="Gene3D" id="1.20.120.30">
    <property type="entry name" value="Aspartate receptor, ligand-binding domain"/>
    <property type="match status" value="1"/>
</dbReference>
<sequence>MVDTLHGGRMGFFSRLFRIREQAASSPETTWAVEDNGSELVLDEEYAAMLMTEIDIDAAIASHERWRLQLQDMVNGRSDEAMHPDRICQDDRCDLGRWLHGAGRVRLGHYPAFGMLEARHRYFHQQAAAVVSSFQAGDQATAAQLLNSRCRHASNQVLLLLKELKRGLGR</sequence>
<proteinExistence type="predicted"/>
<keyword evidence="3" id="KW-1185">Reference proteome</keyword>
<evidence type="ECO:0000313" key="2">
    <source>
        <dbReference type="EMBL" id="SDZ86677.1"/>
    </source>
</evidence>
<evidence type="ECO:0000259" key="1">
    <source>
        <dbReference type="Pfam" id="PF13682"/>
    </source>
</evidence>
<dbReference type="Proteomes" id="UP000199002">
    <property type="component" value="Unassembled WGS sequence"/>
</dbReference>
<dbReference type="Pfam" id="PF13682">
    <property type="entry name" value="CZB"/>
    <property type="match status" value="1"/>
</dbReference>
<dbReference type="STRING" id="592050.SAMN05421875_102280"/>
<reference evidence="3" key="1">
    <citation type="submission" date="2016-10" db="EMBL/GenBank/DDBJ databases">
        <authorList>
            <person name="Varghese N."/>
            <person name="Submissions S."/>
        </authorList>
    </citation>
    <scope>NUCLEOTIDE SEQUENCE [LARGE SCALE GENOMIC DNA]</scope>
    <source>
        <strain evidence="3">DSM 25157</strain>
    </source>
</reference>
<dbReference type="EMBL" id="FNQJ01000002">
    <property type="protein sequence ID" value="SDZ86677.1"/>
    <property type="molecule type" value="Genomic_DNA"/>
</dbReference>
<feature type="domain" description="Chemoreceptor zinc-binding" evidence="1">
    <location>
        <begin position="63"/>
        <end position="131"/>
    </location>
</feature>